<accession>A0A1F5N9L3</accession>
<organism evidence="2 3">
    <name type="scientific">Candidatus Doudnabacteria bacterium RIFCSPHIGHO2_01_FULL_41_86</name>
    <dbReference type="NCBI Taxonomy" id="1817821"/>
    <lineage>
        <taxon>Bacteria</taxon>
        <taxon>Candidatus Doudnaibacteriota</taxon>
    </lineage>
</organism>
<dbReference type="EMBL" id="MFEH01000001">
    <property type="protein sequence ID" value="OGE74356.1"/>
    <property type="molecule type" value="Genomic_DNA"/>
</dbReference>
<feature type="transmembrane region" description="Helical" evidence="1">
    <location>
        <begin position="35"/>
        <end position="55"/>
    </location>
</feature>
<comment type="caution">
    <text evidence="2">The sequence shown here is derived from an EMBL/GenBank/DDBJ whole genome shotgun (WGS) entry which is preliminary data.</text>
</comment>
<proteinExistence type="predicted"/>
<dbReference type="Proteomes" id="UP000177610">
    <property type="component" value="Unassembled WGS sequence"/>
</dbReference>
<evidence type="ECO:0000313" key="2">
    <source>
        <dbReference type="EMBL" id="OGE74356.1"/>
    </source>
</evidence>
<keyword evidence="1" id="KW-0812">Transmembrane</keyword>
<name>A0A1F5N9L3_9BACT</name>
<reference evidence="2 3" key="1">
    <citation type="journal article" date="2016" name="Nat. Commun.">
        <title>Thousands of microbial genomes shed light on interconnected biogeochemical processes in an aquifer system.</title>
        <authorList>
            <person name="Anantharaman K."/>
            <person name="Brown C.T."/>
            <person name="Hug L.A."/>
            <person name="Sharon I."/>
            <person name="Castelle C.J."/>
            <person name="Probst A.J."/>
            <person name="Thomas B.C."/>
            <person name="Singh A."/>
            <person name="Wilkins M.J."/>
            <person name="Karaoz U."/>
            <person name="Brodie E.L."/>
            <person name="Williams K.H."/>
            <person name="Hubbard S.S."/>
            <person name="Banfield J.F."/>
        </authorList>
    </citation>
    <scope>NUCLEOTIDE SEQUENCE [LARGE SCALE GENOMIC DNA]</scope>
</reference>
<dbReference type="STRING" id="1817821.A2717_02340"/>
<evidence type="ECO:0000256" key="1">
    <source>
        <dbReference type="SAM" id="Phobius"/>
    </source>
</evidence>
<keyword evidence="1" id="KW-0472">Membrane</keyword>
<dbReference type="AlphaFoldDB" id="A0A1F5N9L3"/>
<evidence type="ECO:0000313" key="3">
    <source>
        <dbReference type="Proteomes" id="UP000177610"/>
    </source>
</evidence>
<keyword evidence="1" id="KW-1133">Transmembrane helix</keyword>
<gene>
    <name evidence="2" type="ORF">A2717_02340</name>
</gene>
<protein>
    <submittedName>
        <fullName evidence="2">Uncharacterized protein</fullName>
    </submittedName>
</protein>
<sequence length="64" mass="7180">MFRVRWYGQPMVFTGKDGHIPISRSKIRGIPVSEIIQWVVLTLGVAAAIAVALYGEQIIERIVK</sequence>